<evidence type="ECO:0000256" key="7">
    <source>
        <dbReference type="ARBA" id="ARBA00022723"/>
    </source>
</evidence>
<keyword evidence="6 13" id="KW-0812">Transmembrane</keyword>
<keyword evidence="11" id="KW-0482">Metalloprotease</keyword>
<dbReference type="InterPro" id="IPR052348">
    <property type="entry name" value="Metallopeptidase_M50B"/>
</dbReference>
<comment type="caution">
    <text evidence="15">The sequence shown here is derived from an EMBL/GenBank/DDBJ whole genome shotgun (WGS) entry which is preliminary data.</text>
</comment>
<accession>A0A0G0Z365</accession>
<dbReference type="GO" id="GO:0008237">
    <property type="term" value="F:metallopeptidase activity"/>
    <property type="evidence" value="ECO:0007669"/>
    <property type="project" value="UniProtKB-KW"/>
</dbReference>
<feature type="transmembrane region" description="Helical" evidence="13">
    <location>
        <begin position="125"/>
        <end position="143"/>
    </location>
</feature>
<evidence type="ECO:0000256" key="10">
    <source>
        <dbReference type="ARBA" id="ARBA00022989"/>
    </source>
</evidence>
<evidence type="ECO:0000256" key="8">
    <source>
        <dbReference type="ARBA" id="ARBA00022801"/>
    </source>
</evidence>
<dbReference type="PANTHER" id="PTHR35864:SF1">
    <property type="entry name" value="ZINC METALLOPROTEASE YWHC-RELATED"/>
    <property type="match status" value="1"/>
</dbReference>
<dbReference type="PATRIC" id="fig|1618378.3.peg.350"/>
<feature type="domain" description="Peptidase M50" evidence="14">
    <location>
        <begin position="126"/>
        <end position="181"/>
    </location>
</feature>
<evidence type="ECO:0000259" key="14">
    <source>
        <dbReference type="Pfam" id="PF02163"/>
    </source>
</evidence>
<keyword evidence="4" id="KW-1003">Cell membrane</keyword>
<keyword evidence="10 13" id="KW-1133">Transmembrane helix</keyword>
<dbReference type="GO" id="GO:0046872">
    <property type="term" value="F:metal ion binding"/>
    <property type="evidence" value="ECO:0007669"/>
    <property type="project" value="UniProtKB-KW"/>
</dbReference>
<dbReference type="CDD" id="cd06158">
    <property type="entry name" value="S2P-M50_like_1"/>
    <property type="match status" value="1"/>
</dbReference>
<feature type="domain" description="Peptidase M50" evidence="14">
    <location>
        <begin position="12"/>
        <end position="119"/>
    </location>
</feature>
<evidence type="ECO:0000256" key="3">
    <source>
        <dbReference type="ARBA" id="ARBA00007931"/>
    </source>
</evidence>
<name>A0A0G0Z365_9BACT</name>
<dbReference type="AlphaFoldDB" id="A0A0G0Z365"/>
<feature type="transmembrane region" description="Helical" evidence="13">
    <location>
        <begin position="176"/>
        <end position="203"/>
    </location>
</feature>
<evidence type="ECO:0000256" key="4">
    <source>
        <dbReference type="ARBA" id="ARBA00022475"/>
    </source>
</evidence>
<evidence type="ECO:0000256" key="1">
    <source>
        <dbReference type="ARBA" id="ARBA00001947"/>
    </source>
</evidence>
<feature type="transmembrane region" description="Helical" evidence="13">
    <location>
        <begin position="53"/>
        <end position="76"/>
    </location>
</feature>
<evidence type="ECO:0000256" key="5">
    <source>
        <dbReference type="ARBA" id="ARBA00022670"/>
    </source>
</evidence>
<dbReference type="Pfam" id="PF02163">
    <property type="entry name" value="Peptidase_M50"/>
    <property type="match status" value="2"/>
</dbReference>
<keyword evidence="9" id="KW-0862">Zinc</keyword>
<evidence type="ECO:0000256" key="13">
    <source>
        <dbReference type="SAM" id="Phobius"/>
    </source>
</evidence>
<dbReference type="PANTHER" id="PTHR35864">
    <property type="entry name" value="ZINC METALLOPROTEASE MJ0611-RELATED"/>
    <property type="match status" value="1"/>
</dbReference>
<organism evidence="15 16">
    <name type="scientific">Candidatus Collierbacteria bacterium GW2011_GWA2_42_17</name>
    <dbReference type="NCBI Taxonomy" id="1618378"/>
    <lineage>
        <taxon>Bacteria</taxon>
        <taxon>Candidatus Collieribacteriota</taxon>
    </lineage>
</organism>
<dbReference type="InterPro" id="IPR044537">
    <property type="entry name" value="Rip2-like"/>
</dbReference>
<keyword evidence="12 13" id="KW-0472">Membrane</keyword>
<keyword evidence="5" id="KW-0645">Protease</keyword>
<dbReference type="GO" id="GO:0006508">
    <property type="term" value="P:proteolysis"/>
    <property type="evidence" value="ECO:0007669"/>
    <property type="project" value="UniProtKB-KW"/>
</dbReference>
<dbReference type="EMBL" id="LCDA01000002">
    <property type="protein sequence ID" value="KKS43199.1"/>
    <property type="molecule type" value="Genomic_DNA"/>
</dbReference>
<comment type="cofactor">
    <cofactor evidence="1">
        <name>Zn(2+)</name>
        <dbReference type="ChEBI" id="CHEBI:29105"/>
    </cofactor>
</comment>
<protein>
    <submittedName>
        <fullName evidence="15">Membrane protein</fullName>
    </submittedName>
</protein>
<evidence type="ECO:0000256" key="2">
    <source>
        <dbReference type="ARBA" id="ARBA00004651"/>
    </source>
</evidence>
<evidence type="ECO:0000256" key="6">
    <source>
        <dbReference type="ARBA" id="ARBA00022692"/>
    </source>
</evidence>
<dbReference type="InterPro" id="IPR008915">
    <property type="entry name" value="Peptidase_M50"/>
</dbReference>
<sequence length="208" mass="22819">MLFTLFEILLSVVYLILAIAIHEFSHAFAADRLGDPTARAAGRLTLNPFAHIDLVGTVVLPLSLMLLSGGGFAFGWGKPTPFDPYNLQKPRRDAGIISIAGPISNLLLASVVALIVHFLPYTFGIFLVPFVIVNISLAVFNLVPVGPLDGQKIIFALLPRGLAYEYQTIMNRYGTLLLIFLIFPFFGSSPIMAILEPIIRFLIRLLLP</sequence>
<evidence type="ECO:0000256" key="11">
    <source>
        <dbReference type="ARBA" id="ARBA00023049"/>
    </source>
</evidence>
<evidence type="ECO:0000313" key="16">
    <source>
        <dbReference type="Proteomes" id="UP000033854"/>
    </source>
</evidence>
<gene>
    <name evidence="15" type="ORF">UV06_C0002G0101</name>
</gene>
<reference evidence="15 16" key="1">
    <citation type="journal article" date="2015" name="Nature">
        <title>rRNA introns, odd ribosomes, and small enigmatic genomes across a large radiation of phyla.</title>
        <authorList>
            <person name="Brown C.T."/>
            <person name="Hug L.A."/>
            <person name="Thomas B.C."/>
            <person name="Sharon I."/>
            <person name="Castelle C.J."/>
            <person name="Singh A."/>
            <person name="Wilkins M.J."/>
            <person name="Williams K.H."/>
            <person name="Banfield J.F."/>
        </authorList>
    </citation>
    <scope>NUCLEOTIDE SEQUENCE [LARGE SCALE GENOMIC DNA]</scope>
</reference>
<dbReference type="Proteomes" id="UP000033854">
    <property type="component" value="Unassembled WGS sequence"/>
</dbReference>
<proteinExistence type="inferred from homology"/>
<evidence type="ECO:0000313" key="15">
    <source>
        <dbReference type="EMBL" id="KKS43199.1"/>
    </source>
</evidence>
<feature type="transmembrane region" description="Helical" evidence="13">
    <location>
        <begin position="96"/>
        <end position="119"/>
    </location>
</feature>
<comment type="similarity">
    <text evidence="3">Belongs to the peptidase M50B family.</text>
</comment>
<evidence type="ECO:0000256" key="12">
    <source>
        <dbReference type="ARBA" id="ARBA00023136"/>
    </source>
</evidence>
<dbReference type="GO" id="GO:0005886">
    <property type="term" value="C:plasma membrane"/>
    <property type="evidence" value="ECO:0007669"/>
    <property type="project" value="UniProtKB-SubCell"/>
</dbReference>
<comment type="subcellular location">
    <subcellularLocation>
        <location evidence="2">Cell membrane</location>
        <topology evidence="2">Multi-pass membrane protein</topology>
    </subcellularLocation>
</comment>
<keyword evidence="8" id="KW-0378">Hydrolase</keyword>
<keyword evidence="7" id="KW-0479">Metal-binding</keyword>
<evidence type="ECO:0000256" key="9">
    <source>
        <dbReference type="ARBA" id="ARBA00022833"/>
    </source>
</evidence>